<dbReference type="Pfam" id="PF10254">
    <property type="entry name" value="Pacs-1"/>
    <property type="match status" value="3"/>
</dbReference>
<sequence>MISMKMSASWEAEKSSSNAVPRLCSLSLVQIILDRPLEPDSTNKSFFVVVRMRGSARRVLRSPEITLASPKTNGLMTPTPPSGASLQPILTDSGVGGGGALPSSVSSNVPSHGASAGVSSTANGAVGSVPIDFNCSIQYSHMLTRDGNILQILLQRRKKYKSKTMNLGYKTLAYCNINLADVLQRRIENRFLELYTDPNCTSRPVGRVEVQSLCTSPIEKDLLNGKRKMVDEDEDYQLPDVYSEDSDHGEESDDDQVVENEDVAHSRQKKLVKAMSVGQKQIKQKLIGLLKKLKIGDPNEEDLDVGETSKLWDEIDLMGAASDIEEEDSEAEGTDTVSIQSTPKPTLRPFFATTGGSDDTLSADAGTKLLRRLQRELISRGEADHSPDLVYLRSVLPPIVQTGEPRSVKKEPADSAIAPSSRSTIPATIPITNIGRTNPLIVRHHREGTAGGRLAKRFVNMRRRSNLNGTAKQLSSDQVKSNEPVVNRGQLDGTGADRSFNSMNHSARNSDSSDENIASHPGNTSLTVLSNLRNGSDVTSMLNPLGDLATVSGNILGVDQQQSRQQPPLMVPASTSTPEARRTRTSVTRGPKADELSFDSLNESVLEQVELLRPGSPEKLANVIFFVSMLEPGGKVAADLFAGRDLRLTLINSYAEIKQAFARLVSEAQNLNWRASDGDLIKICLLGGDTLVSLALRAYVDQLSSRSSELSSAFRFYVIPTTGLLLQRPLASPTQTAPLVNQHLRQKSLTSAPHSTTDVLSTSGGPDVDADPYNRITANATPPVNNMFARHLCRLDPTYASLFSDSFKERVAHEAGGCATVADPSDSRQAASTTPNLFEKTLLYISNSRNLLSLPIGSCLLGIGSGLSGPTKSHKPAHSSDLPAISSAISTPGIVESSSLSPSCQGEAGVSGTGSAATSSCLPKMTPSGVIGLNEGMVIPFLLSVRLGPDSPVQGLSATTASHSHHVRLTTGDPVSHLSPSDLNAVVSDPEASTQQKRNTSPESIGQTVLTSPNSSVRHKRFRRSQSTTQQSHSSHASSPTGDSRFWDLQIEYWVVHSSSSSTTTGTSAQPLSSATSSLPLALTSSSSPPHSSSDGGQLRRCTMKAVCRTLIVTLCVPSSTTGLSNRGADQCPETGAVGLYRSPVRPPLSGWCPNLSPSQPQLLTLSLWTKEKKQKIMRIGRRGKEFGCKFEVIEAIQRLLCTGRGCSGGSTERGRESETHSAAGVSETSGGSASATEVQGSLSSPKGSTPIASHGLALSPIASTGGSSHMICVYIDGVEWSGLKFFQVTPSWRTHVKSFPVGTISVGRPDQQTHPVACAASGSNAILSNDAVAVPVP</sequence>
<feature type="region of interest" description="Disordered" evidence="3">
    <location>
        <begin position="1062"/>
        <end position="1099"/>
    </location>
</feature>
<evidence type="ECO:0000256" key="1">
    <source>
        <dbReference type="ARBA" id="ARBA00008590"/>
    </source>
</evidence>
<feature type="compositionally biased region" description="Polar residues" evidence="3">
    <location>
        <begin position="469"/>
        <end position="481"/>
    </location>
</feature>
<reference evidence="6" key="1">
    <citation type="submission" date="2024-06" db="EMBL/GenBank/DDBJ databases">
        <authorList>
            <person name="Liu X."/>
            <person name="Lenzi L."/>
            <person name="Haldenby T S."/>
            <person name="Uol C."/>
        </authorList>
    </citation>
    <scope>NUCLEOTIDE SEQUENCE</scope>
</reference>
<feature type="compositionally biased region" description="Polar residues" evidence="3">
    <location>
        <begin position="499"/>
        <end position="510"/>
    </location>
</feature>
<feature type="domain" description="Phosphofurin acidic cluster sorting protein 1/2 C-terminal" evidence="4">
    <location>
        <begin position="616"/>
        <end position="734"/>
    </location>
</feature>
<dbReference type="GO" id="GO:0072659">
    <property type="term" value="P:protein localization to plasma membrane"/>
    <property type="evidence" value="ECO:0007669"/>
    <property type="project" value="TreeGrafter"/>
</dbReference>
<evidence type="ECO:0000259" key="4">
    <source>
        <dbReference type="Pfam" id="PF10254"/>
    </source>
</evidence>
<organism evidence="6 7">
    <name type="scientific">Calicophoron daubneyi</name>
    <name type="common">Rumen fluke</name>
    <name type="synonym">Paramphistomum daubneyi</name>
    <dbReference type="NCBI Taxonomy" id="300641"/>
    <lineage>
        <taxon>Eukaryota</taxon>
        <taxon>Metazoa</taxon>
        <taxon>Spiralia</taxon>
        <taxon>Lophotrochozoa</taxon>
        <taxon>Platyhelminthes</taxon>
        <taxon>Trematoda</taxon>
        <taxon>Digenea</taxon>
        <taxon>Plagiorchiida</taxon>
        <taxon>Pronocephalata</taxon>
        <taxon>Paramphistomoidea</taxon>
        <taxon>Paramphistomidae</taxon>
        <taxon>Calicophoron</taxon>
    </lineage>
</organism>
<dbReference type="Pfam" id="PF25332">
    <property type="entry name" value="C2_PACS_N"/>
    <property type="match status" value="2"/>
</dbReference>
<evidence type="ECO:0000259" key="5">
    <source>
        <dbReference type="Pfam" id="PF25332"/>
    </source>
</evidence>
<dbReference type="InterPro" id="IPR057541">
    <property type="entry name" value="PACS1/2_N"/>
</dbReference>
<accession>A0AAV2T308</accession>
<feature type="compositionally biased region" description="Low complexity" evidence="3">
    <location>
        <begin position="1025"/>
        <end position="1039"/>
    </location>
</feature>
<feature type="region of interest" description="Disordered" evidence="3">
    <location>
        <begin position="748"/>
        <end position="773"/>
    </location>
</feature>
<feature type="compositionally biased region" description="Polar residues" evidence="3">
    <location>
        <begin position="748"/>
        <end position="764"/>
    </location>
</feature>
<dbReference type="PANTHER" id="PTHR13280:SF17">
    <property type="entry name" value="KRUEPPEL TARGET AT 95D, ISOFORM A"/>
    <property type="match status" value="1"/>
</dbReference>
<dbReference type="Proteomes" id="UP001497525">
    <property type="component" value="Unassembled WGS sequence"/>
</dbReference>
<evidence type="ECO:0000256" key="3">
    <source>
        <dbReference type="SAM" id="MobiDB-lite"/>
    </source>
</evidence>
<gene>
    <name evidence="6" type="ORF">CDAUBV1_LOCUS2820</name>
</gene>
<comment type="similarity">
    <text evidence="1">Belongs to the PACS family.</text>
</comment>
<keyword evidence="2" id="KW-0597">Phosphoprotein</keyword>
<evidence type="ECO:0000256" key="2">
    <source>
        <dbReference type="ARBA" id="ARBA00022553"/>
    </source>
</evidence>
<evidence type="ECO:0000313" key="7">
    <source>
        <dbReference type="Proteomes" id="UP001497525"/>
    </source>
</evidence>
<feature type="region of interest" description="Disordered" evidence="3">
    <location>
        <begin position="469"/>
        <end position="525"/>
    </location>
</feature>
<feature type="region of interest" description="Disordered" evidence="3">
    <location>
        <begin position="325"/>
        <end position="347"/>
    </location>
</feature>
<feature type="domain" description="Phosphofurin acidic cluster sorting protein 1/2 N-terminal C2" evidence="5">
    <location>
        <begin position="2"/>
        <end position="73"/>
    </location>
</feature>
<dbReference type="EMBL" id="CAXLJL010000069">
    <property type="protein sequence ID" value="CAL5130646.1"/>
    <property type="molecule type" value="Genomic_DNA"/>
</dbReference>
<feature type="region of interest" description="Disordered" evidence="3">
    <location>
        <begin position="235"/>
        <end position="259"/>
    </location>
</feature>
<feature type="compositionally biased region" description="Low complexity" evidence="3">
    <location>
        <begin position="1062"/>
        <end position="1094"/>
    </location>
</feature>
<proteinExistence type="inferred from homology"/>
<feature type="region of interest" description="Disordered" evidence="3">
    <location>
        <begin position="560"/>
        <end position="594"/>
    </location>
</feature>
<feature type="domain" description="Phosphofurin acidic cluster sorting protein 1/2 N-terminal C2" evidence="5">
    <location>
        <begin position="123"/>
        <end position="218"/>
    </location>
</feature>
<feature type="compositionally biased region" description="Polar residues" evidence="3">
    <location>
        <begin position="1227"/>
        <end position="1250"/>
    </location>
</feature>
<evidence type="ECO:0008006" key="8">
    <source>
        <dbReference type="Google" id="ProtNLM"/>
    </source>
</evidence>
<feature type="compositionally biased region" description="Polar residues" evidence="3">
    <location>
        <begin position="991"/>
        <end position="1016"/>
    </location>
</feature>
<feature type="domain" description="Phosphofurin acidic cluster sorting protein 1/2 C-terminal" evidence="4">
    <location>
        <begin position="1268"/>
        <end position="1305"/>
    </location>
</feature>
<feature type="region of interest" description="Disordered" evidence="3">
    <location>
        <begin position="956"/>
        <end position="1043"/>
    </location>
</feature>
<protein>
    <recommendedName>
        <fullName evidence="8">Phosphofurin acidic cluster sorting protein 1</fullName>
    </recommendedName>
</protein>
<feature type="region of interest" description="Disordered" evidence="3">
    <location>
        <begin position="896"/>
        <end position="921"/>
    </location>
</feature>
<name>A0AAV2T308_CALDB</name>
<dbReference type="PANTHER" id="PTHR13280">
    <property type="entry name" value="PHOSPHOFURIN ACIDIC CLUSTER SORTING PROTEIN"/>
    <property type="match status" value="1"/>
</dbReference>
<feature type="region of interest" description="Disordered" evidence="3">
    <location>
        <begin position="1208"/>
        <end position="1250"/>
    </location>
</feature>
<evidence type="ECO:0000313" key="6">
    <source>
        <dbReference type="EMBL" id="CAL5130646.1"/>
    </source>
</evidence>
<dbReference type="InterPro" id="IPR019381">
    <property type="entry name" value="PACS1/2_C"/>
</dbReference>
<feature type="domain" description="Phosphofurin acidic cluster sorting protein 1/2 C-terminal" evidence="4">
    <location>
        <begin position="998"/>
        <end position="1205"/>
    </location>
</feature>
<comment type="caution">
    <text evidence="6">The sequence shown here is derived from an EMBL/GenBank/DDBJ whole genome shotgun (WGS) entry which is preliminary data.</text>
</comment>